<name>A0AAV8UXM5_9RHOD</name>
<dbReference type="Pfam" id="PF05981">
    <property type="entry name" value="CreA"/>
    <property type="match status" value="1"/>
</dbReference>
<dbReference type="AlphaFoldDB" id="A0AAV8UXM5"/>
<evidence type="ECO:0000313" key="1">
    <source>
        <dbReference type="EMBL" id="KAJ8906077.1"/>
    </source>
</evidence>
<reference evidence="1 2" key="1">
    <citation type="journal article" date="2023" name="Nat. Commun.">
        <title>Origin of minicircular mitochondrial genomes in red algae.</title>
        <authorList>
            <person name="Lee Y."/>
            <person name="Cho C.H."/>
            <person name="Lee Y.M."/>
            <person name="Park S.I."/>
            <person name="Yang J.H."/>
            <person name="West J.A."/>
            <person name="Bhattacharya D."/>
            <person name="Yoon H.S."/>
        </authorList>
    </citation>
    <scope>NUCLEOTIDE SEQUENCE [LARGE SCALE GENOMIC DNA]</scope>
    <source>
        <strain evidence="1 2">CCMP1338</strain>
        <tissue evidence="1">Whole cell</tissue>
    </source>
</reference>
<dbReference type="Proteomes" id="UP001157974">
    <property type="component" value="Unassembled WGS sequence"/>
</dbReference>
<evidence type="ECO:0000313" key="2">
    <source>
        <dbReference type="Proteomes" id="UP001157974"/>
    </source>
</evidence>
<evidence type="ECO:0008006" key="3">
    <source>
        <dbReference type="Google" id="ProtNLM"/>
    </source>
</evidence>
<dbReference type="InterPro" id="IPR010292">
    <property type="entry name" value="Uncharacterised_CreA"/>
</dbReference>
<protein>
    <recommendedName>
        <fullName evidence="3">PsbP C-terminal domain-containing protein</fullName>
    </recommendedName>
</protein>
<keyword evidence="2" id="KW-1185">Reference proteome</keyword>
<dbReference type="EMBL" id="JAMWBK010000004">
    <property type="protein sequence ID" value="KAJ8906077.1"/>
    <property type="molecule type" value="Genomic_DNA"/>
</dbReference>
<comment type="caution">
    <text evidence="1">The sequence shown here is derived from an EMBL/GenBank/DDBJ whole genome shotgun (WGS) entry which is preliminary data.</text>
</comment>
<gene>
    <name evidence="1" type="ORF">NDN08_002576</name>
</gene>
<accession>A0AAV8UXM5</accession>
<proteinExistence type="predicted"/>
<dbReference type="PANTHER" id="PTHR37952:SF2">
    <property type="entry name" value="PROTEIN CREA"/>
    <property type="match status" value="1"/>
</dbReference>
<dbReference type="PANTHER" id="PTHR37952">
    <property type="match status" value="1"/>
</dbReference>
<sequence>MSSGFVSVGLDPRLGESGKCSSWCARRRGVMKMHSDSGEEISRRNLLLGLLGLGTAALPMLPASARDVASIPASGLFMKDYLNVIEFEDPKVSGVRLYISDYSRPITEKIQNNFFADPASTSVTCVKTSKLKIAPDVSESKEGEEVFSQSRSLLFKNIHVRRILDKEAKALVYISYATRLTKGDDDNKSRFKSSMCAVAID</sequence>
<organism evidence="1 2">
    <name type="scientific">Rhodosorus marinus</name>
    <dbReference type="NCBI Taxonomy" id="101924"/>
    <lineage>
        <taxon>Eukaryota</taxon>
        <taxon>Rhodophyta</taxon>
        <taxon>Stylonematophyceae</taxon>
        <taxon>Stylonematales</taxon>
        <taxon>Stylonemataceae</taxon>
        <taxon>Rhodosorus</taxon>
    </lineage>
</organism>